<dbReference type="EMBL" id="BQNB010010706">
    <property type="protein sequence ID" value="GJS80890.1"/>
    <property type="molecule type" value="Genomic_DNA"/>
</dbReference>
<reference evidence="1" key="1">
    <citation type="journal article" date="2022" name="Int. J. Mol. Sci.">
        <title>Draft Genome of Tanacetum Coccineum: Genomic Comparison of Closely Related Tanacetum-Family Plants.</title>
        <authorList>
            <person name="Yamashiro T."/>
            <person name="Shiraishi A."/>
            <person name="Nakayama K."/>
            <person name="Satake H."/>
        </authorList>
    </citation>
    <scope>NUCLEOTIDE SEQUENCE</scope>
</reference>
<evidence type="ECO:0000313" key="1">
    <source>
        <dbReference type="EMBL" id="GJS80890.1"/>
    </source>
</evidence>
<gene>
    <name evidence="1" type="ORF">Tco_0747431</name>
</gene>
<proteinExistence type="predicted"/>
<reference evidence="1" key="2">
    <citation type="submission" date="2022-01" db="EMBL/GenBank/DDBJ databases">
        <authorList>
            <person name="Yamashiro T."/>
            <person name="Shiraishi A."/>
            <person name="Satake H."/>
            <person name="Nakayama K."/>
        </authorList>
    </citation>
    <scope>NUCLEOTIDE SEQUENCE</scope>
</reference>
<comment type="caution">
    <text evidence="1">The sequence shown here is derived from an EMBL/GenBank/DDBJ whole genome shotgun (WGS) entry which is preliminary data.</text>
</comment>
<sequence>MRPRPSPKKVEGSSLRGLLNIGMENGVLIGHVLDFTSPDWQRLRECCCLFYNVYISFLEREPALGVKFTMVKSRWHGGVGGLAAVALTLPNYIELVTHSSSESLIMVYEEDVITCTSIQDPYCSHFPAPSANVAPSSEFPLEPVVAPPEIHRQRSILI</sequence>
<accession>A0ABQ4YV87</accession>
<organism evidence="1 2">
    <name type="scientific">Tanacetum coccineum</name>
    <dbReference type="NCBI Taxonomy" id="301880"/>
    <lineage>
        <taxon>Eukaryota</taxon>
        <taxon>Viridiplantae</taxon>
        <taxon>Streptophyta</taxon>
        <taxon>Embryophyta</taxon>
        <taxon>Tracheophyta</taxon>
        <taxon>Spermatophyta</taxon>
        <taxon>Magnoliopsida</taxon>
        <taxon>eudicotyledons</taxon>
        <taxon>Gunneridae</taxon>
        <taxon>Pentapetalae</taxon>
        <taxon>asterids</taxon>
        <taxon>campanulids</taxon>
        <taxon>Asterales</taxon>
        <taxon>Asteraceae</taxon>
        <taxon>Asteroideae</taxon>
        <taxon>Anthemideae</taxon>
        <taxon>Anthemidinae</taxon>
        <taxon>Tanacetum</taxon>
    </lineage>
</organism>
<name>A0ABQ4YV87_9ASTR</name>
<evidence type="ECO:0000313" key="2">
    <source>
        <dbReference type="Proteomes" id="UP001151760"/>
    </source>
</evidence>
<dbReference type="Proteomes" id="UP001151760">
    <property type="component" value="Unassembled WGS sequence"/>
</dbReference>
<keyword evidence="2" id="KW-1185">Reference proteome</keyword>
<protein>
    <submittedName>
        <fullName evidence="1">Uncharacterized protein</fullName>
    </submittedName>
</protein>